<reference evidence="2 3" key="1">
    <citation type="submission" date="2015-09" db="EMBL/GenBank/DDBJ databases">
        <title>Draft genome of a European isolate of the apple canker pathogen Neonectria ditissima.</title>
        <authorList>
            <person name="Gomez-Cortecero A."/>
            <person name="Harrison R.J."/>
            <person name="Armitage A.D."/>
        </authorList>
    </citation>
    <scope>NUCLEOTIDE SEQUENCE [LARGE SCALE GENOMIC DNA]</scope>
    <source>
        <strain evidence="2 3">R09/05</strain>
    </source>
</reference>
<evidence type="ECO:0000313" key="2">
    <source>
        <dbReference type="EMBL" id="KPM37485.1"/>
    </source>
</evidence>
<dbReference type="OrthoDB" id="5078493at2759"/>
<evidence type="ECO:0000313" key="3">
    <source>
        <dbReference type="Proteomes" id="UP000050424"/>
    </source>
</evidence>
<comment type="caution">
    <text evidence="2">The sequence shown here is derived from an EMBL/GenBank/DDBJ whole genome shotgun (WGS) entry which is preliminary data.</text>
</comment>
<organism evidence="2 3">
    <name type="scientific">Neonectria ditissima</name>
    <dbReference type="NCBI Taxonomy" id="78410"/>
    <lineage>
        <taxon>Eukaryota</taxon>
        <taxon>Fungi</taxon>
        <taxon>Dikarya</taxon>
        <taxon>Ascomycota</taxon>
        <taxon>Pezizomycotina</taxon>
        <taxon>Sordariomycetes</taxon>
        <taxon>Hypocreomycetidae</taxon>
        <taxon>Hypocreales</taxon>
        <taxon>Nectriaceae</taxon>
        <taxon>Neonectria</taxon>
    </lineage>
</organism>
<feature type="compositionally biased region" description="Polar residues" evidence="1">
    <location>
        <begin position="66"/>
        <end position="80"/>
    </location>
</feature>
<sequence length="247" mass="27122">MSLERQNVAVPTRAEPASPRPTAAAAETPARDATGEATMIRHKSLPGSHPAGFARRRSVMIRSKATARTTANSEQPSTSRFGLDSRPLYYQTTAITLPNPAMEGGWCCSNEGVLDIFQGLDLGTVDHPVRLADVTLYRSVNEQARNLPRHILKWGESKNGDIVVWSVQESCATRTANRKIHVAVPSNRRRGMRAKVCNIMRDMASGKGQGSAMAKMFAVTKVKEDAHEVIWHLARRREAIAPVVTQD</sequence>
<evidence type="ECO:0000256" key="1">
    <source>
        <dbReference type="SAM" id="MobiDB-lite"/>
    </source>
</evidence>
<proteinExistence type="predicted"/>
<dbReference type="Proteomes" id="UP000050424">
    <property type="component" value="Unassembled WGS sequence"/>
</dbReference>
<feature type="region of interest" description="Disordered" evidence="1">
    <location>
        <begin position="64"/>
        <end position="83"/>
    </location>
</feature>
<dbReference type="AlphaFoldDB" id="A0A0P7B6E8"/>
<name>A0A0P7B6E8_9HYPO</name>
<feature type="region of interest" description="Disordered" evidence="1">
    <location>
        <begin position="1"/>
        <end position="36"/>
    </location>
</feature>
<accession>A0A0P7B6E8</accession>
<keyword evidence="3" id="KW-1185">Reference proteome</keyword>
<feature type="compositionally biased region" description="Low complexity" evidence="1">
    <location>
        <begin position="11"/>
        <end position="28"/>
    </location>
</feature>
<gene>
    <name evidence="2" type="ORF">AK830_g9078</name>
</gene>
<dbReference type="EMBL" id="LKCW01000164">
    <property type="protein sequence ID" value="KPM37485.1"/>
    <property type="molecule type" value="Genomic_DNA"/>
</dbReference>
<protein>
    <submittedName>
        <fullName evidence="2">Uncharacterized protein</fullName>
    </submittedName>
</protein>